<dbReference type="AlphaFoldDB" id="A0A259U380"/>
<dbReference type="EMBL" id="MQWB01000001">
    <property type="protein sequence ID" value="OZC04421.1"/>
    <property type="molecule type" value="Genomic_DNA"/>
</dbReference>
<feature type="transmembrane region" description="Helical" evidence="2">
    <location>
        <begin position="29"/>
        <end position="50"/>
    </location>
</feature>
<evidence type="ECO:0000313" key="4">
    <source>
        <dbReference type="Proteomes" id="UP000216446"/>
    </source>
</evidence>
<keyword evidence="4" id="KW-1185">Reference proteome</keyword>
<feature type="region of interest" description="Disordered" evidence="1">
    <location>
        <begin position="1"/>
        <end position="23"/>
    </location>
</feature>
<evidence type="ECO:0000256" key="1">
    <source>
        <dbReference type="SAM" id="MobiDB-lite"/>
    </source>
</evidence>
<keyword evidence="2" id="KW-1133">Transmembrane helix</keyword>
<sequence length="612" mass="67491">MQEETAVGDPEDDTSPQGRRGRDLFRSGLRIPLAALAFLGAVALVGTLVARGDVAAQKAPDSPASAAAPAAPPIAAGEAYAFRQLDIHPDRMHGKYFAGAFLTDASPEAAAEGDMMSDFRWRLEMFRKAYGVDDNFTIRAYDGRNGRELDAVTLTGMRNAYRASGSVNWDEVNRARRTATTELRQKLQAAGIPRKDIVIRWGYKDNSLEARSRDNHFVEYEAQLARRLGLSLLTTEIGTVETFNQDHLISSAGARSRYQMMPDILSMFNVERYNVPLAGGGSVGVAEELHPLLSMEPALMLVRAYSNAVGHELPGISAYHAGVANIHKLYREYLRANPLAVRSNLHVSDAYMWGITDGFEKVDAVSSFGPHSRIYVLKAYGALRATEDQVIDPSETARVERVQVRAGERVTLERILAALESVDQRLDWSYADGDTAYERFRQLNPHIKLPMAPGTSGVPDRGNLVLTSAAGGEPIRFFLPAGAVEAMKRTGLDVIGEMTSFDEDTFVLDPSEVTPTDREYQALVDDIGQFGFTRANKARLETLYSSMNALARQNPDSRYRQTQSKIIGIHRMFWRTSAFESLVSTRENLLSINPLDLRNDSLASGPLPAPIF</sequence>
<keyword evidence="2" id="KW-0812">Transmembrane</keyword>
<evidence type="ECO:0000256" key="2">
    <source>
        <dbReference type="SAM" id="Phobius"/>
    </source>
</evidence>
<accession>A0A259U380</accession>
<reference evidence="3 4" key="1">
    <citation type="submission" date="2016-11" db="EMBL/GenBank/DDBJ databases">
        <title>Study of marine rhodopsin-containing bacteria.</title>
        <authorList>
            <person name="Yoshizawa S."/>
            <person name="Kumagai Y."/>
            <person name="Kogure K."/>
        </authorList>
    </citation>
    <scope>NUCLEOTIDE SEQUENCE [LARGE SCALE GENOMIC DNA]</scope>
    <source>
        <strain evidence="3 4">SG-29</strain>
    </source>
</reference>
<organism evidence="3 4">
    <name type="scientific">Rubricoccus marinus</name>
    <dbReference type="NCBI Taxonomy" id="716817"/>
    <lineage>
        <taxon>Bacteria</taxon>
        <taxon>Pseudomonadati</taxon>
        <taxon>Rhodothermota</taxon>
        <taxon>Rhodothermia</taxon>
        <taxon>Rhodothermales</taxon>
        <taxon>Rubricoccaceae</taxon>
        <taxon>Rubricoccus</taxon>
    </lineage>
</organism>
<proteinExistence type="predicted"/>
<dbReference type="Proteomes" id="UP000216446">
    <property type="component" value="Unassembled WGS sequence"/>
</dbReference>
<comment type="caution">
    <text evidence="3">The sequence shown here is derived from an EMBL/GenBank/DDBJ whole genome shotgun (WGS) entry which is preliminary data.</text>
</comment>
<dbReference type="InParanoid" id="A0A259U380"/>
<evidence type="ECO:0000313" key="3">
    <source>
        <dbReference type="EMBL" id="OZC04421.1"/>
    </source>
</evidence>
<keyword evidence="2" id="KW-0472">Membrane</keyword>
<name>A0A259U380_9BACT</name>
<protein>
    <submittedName>
        <fullName evidence="3">Uncharacterized protein</fullName>
    </submittedName>
</protein>
<gene>
    <name evidence="3" type="ORF">BSZ36_16395</name>
</gene>